<dbReference type="SUPFAM" id="SSF88697">
    <property type="entry name" value="PUA domain-like"/>
    <property type="match status" value="1"/>
</dbReference>
<accession>A0ABM8IZI0</accession>
<organism evidence="3 4">
    <name type="scientific">Pyrodictium abyssi</name>
    <dbReference type="NCBI Taxonomy" id="54256"/>
    <lineage>
        <taxon>Archaea</taxon>
        <taxon>Thermoproteota</taxon>
        <taxon>Thermoprotei</taxon>
        <taxon>Desulfurococcales</taxon>
        <taxon>Pyrodictiaceae</taxon>
        <taxon>Pyrodictium</taxon>
    </lineage>
</organism>
<evidence type="ECO:0000259" key="2">
    <source>
        <dbReference type="SMART" id="SM01022"/>
    </source>
</evidence>
<dbReference type="Pfam" id="PF04266">
    <property type="entry name" value="ASCH"/>
    <property type="match status" value="1"/>
</dbReference>
<dbReference type="PANTHER" id="PTHR42250">
    <property type="entry name" value="ASCH DOMAIN-CONTAINING PROTEIN"/>
    <property type="match status" value="1"/>
</dbReference>
<evidence type="ECO:0000313" key="3">
    <source>
        <dbReference type="EMBL" id="BES82125.1"/>
    </source>
</evidence>
<evidence type="ECO:0000313" key="4">
    <source>
        <dbReference type="Proteomes" id="UP001341135"/>
    </source>
</evidence>
<dbReference type="Proteomes" id="UP001341135">
    <property type="component" value="Chromosome"/>
</dbReference>
<dbReference type="CDD" id="cd06552">
    <property type="entry name" value="ASCH_yqfb_like"/>
    <property type="match status" value="1"/>
</dbReference>
<dbReference type="InterPro" id="IPR007374">
    <property type="entry name" value="ASCH_domain"/>
</dbReference>
<dbReference type="Gene3D" id="2.30.130.30">
    <property type="entry name" value="Hypothetical protein"/>
    <property type="match status" value="1"/>
</dbReference>
<dbReference type="RefSeq" id="WP_338249138.1">
    <property type="nucleotide sequence ID" value="NZ_AP028907.1"/>
</dbReference>
<gene>
    <name evidence="3" type="ORF">PABY_16920</name>
</gene>
<dbReference type="GeneID" id="89289699"/>
<protein>
    <submittedName>
        <fullName evidence="3">ASCH domain-containing protein</fullName>
    </submittedName>
</protein>
<proteinExistence type="predicted"/>
<dbReference type="PANTHER" id="PTHR42250:SF1">
    <property type="entry name" value="ASCH DOMAIN-CONTAINING PROTEIN"/>
    <property type="match status" value="1"/>
</dbReference>
<feature type="region of interest" description="Disordered" evidence="1">
    <location>
        <begin position="200"/>
        <end position="220"/>
    </location>
</feature>
<reference evidence="3 4" key="1">
    <citation type="submission" date="2023-09" db="EMBL/GenBank/DDBJ databases">
        <title>Pyrofollis japonicus gen. nov. sp. nov., a novel member of the family Pyrodictiaceae isolated from the Iheya North hydrothermal field.</title>
        <authorList>
            <person name="Miyazaki U."/>
            <person name="Sanari M."/>
            <person name="Tame A."/>
            <person name="Kitajima M."/>
            <person name="Okamoto A."/>
            <person name="Sawayama S."/>
            <person name="Miyazaki J."/>
            <person name="Takai K."/>
            <person name="Nakagawa S."/>
        </authorList>
    </citation>
    <scope>NUCLEOTIDE SEQUENCE [LARGE SCALE GENOMIC DNA]</scope>
    <source>
        <strain evidence="3 4">AV2</strain>
    </source>
</reference>
<dbReference type="SMART" id="SM01022">
    <property type="entry name" value="ASCH"/>
    <property type="match status" value="1"/>
</dbReference>
<name>A0ABM8IZI0_9CREN</name>
<feature type="domain" description="ASCH" evidence="2">
    <location>
        <begin position="15"/>
        <end position="113"/>
    </location>
</feature>
<feature type="compositionally biased region" description="Basic residues" evidence="1">
    <location>
        <begin position="206"/>
        <end position="220"/>
    </location>
</feature>
<evidence type="ECO:0000256" key="1">
    <source>
        <dbReference type="SAM" id="MobiDB-lite"/>
    </source>
</evidence>
<dbReference type="EMBL" id="AP028907">
    <property type="protein sequence ID" value="BES82125.1"/>
    <property type="molecule type" value="Genomic_DNA"/>
</dbReference>
<keyword evidence="4" id="KW-1185">Reference proteome</keyword>
<sequence>MEERKERSKFLGRHLMVKGEFVDDILSGRKRTTIRLGRVHVKYNELIIHGGGRPVAKVRVTNVVYKRVSELTDEDAVKDGFRSREELLEALRHMYGEFRDDDYVTIIEFEVIQDLSSLEPQDPYLGLEPADIARLGLRYLADMLSDEDKKVLRDLTSTNSIRSTAIRLYGSIERRWRVRRVVRRVLSELVRRGLIKARNTVAAKRGGSRHTRQRKGRRKS</sequence>
<dbReference type="InterPro" id="IPR015947">
    <property type="entry name" value="PUA-like_sf"/>
</dbReference>